<comment type="caution">
    <text evidence="1">The sequence shown here is derived from an EMBL/GenBank/DDBJ whole genome shotgun (WGS) entry which is preliminary data.</text>
</comment>
<gene>
    <name evidence="1" type="ORF">G4V63_20895</name>
</gene>
<reference evidence="1" key="1">
    <citation type="submission" date="2020-02" db="EMBL/GenBank/DDBJ databases">
        <title>Draft genome sequence of Candidatus Afipia apatlaquensis IBT-C3, a potential strain for decolorization of textile dyes.</title>
        <authorList>
            <person name="Sanchez-Reyes A."/>
            <person name="Breton-Deval L."/>
            <person name="Mangelson H."/>
            <person name="Sanchez-Flores A."/>
        </authorList>
    </citation>
    <scope>NUCLEOTIDE SEQUENCE [LARGE SCALE GENOMIC DNA]</scope>
    <source>
        <strain evidence="1">IBT-C3</strain>
    </source>
</reference>
<proteinExistence type="predicted"/>
<dbReference type="AlphaFoldDB" id="A0A7C9VJK2"/>
<dbReference type="EMBL" id="JAAMRR010001074">
    <property type="protein sequence ID" value="NGX97569.1"/>
    <property type="molecule type" value="Genomic_DNA"/>
</dbReference>
<dbReference type="Proteomes" id="UP000480266">
    <property type="component" value="Unassembled WGS sequence"/>
</dbReference>
<evidence type="ECO:0000313" key="2">
    <source>
        <dbReference type="Proteomes" id="UP000480266"/>
    </source>
</evidence>
<evidence type="ECO:0000313" key="1">
    <source>
        <dbReference type="EMBL" id="NGX97569.1"/>
    </source>
</evidence>
<organism evidence="1 2">
    <name type="scientific">Candidatus Afipia apatlaquensis</name>
    <dbReference type="NCBI Taxonomy" id="2712852"/>
    <lineage>
        <taxon>Bacteria</taxon>
        <taxon>Pseudomonadati</taxon>
        <taxon>Pseudomonadota</taxon>
        <taxon>Alphaproteobacteria</taxon>
        <taxon>Hyphomicrobiales</taxon>
        <taxon>Nitrobacteraceae</taxon>
        <taxon>Afipia</taxon>
    </lineage>
</organism>
<protein>
    <submittedName>
        <fullName evidence="1">Uncharacterized protein</fullName>
    </submittedName>
</protein>
<name>A0A7C9VJK2_9BRAD</name>
<accession>A0A7C9VJK2</accession>
<keyword evidence="2" id="KW-1185">Reference proteome</keyword>
<sequence length="149" mass="16290">MSLQASGQSSARSGMATERPWASEHIEGLPVDIRRRIVALERVCGNAAAAAHYFAVSIEAGGRRFVSLHFEEFACGNRAAVCNGNGCLHEIYAESRGRYRIVFSRKALDVRMTNAGGIAGLEVSQLDTSETYRWNGRGFTPVRTERNGP</sequence>